<comment type="similarity">
    <text evidence="2 4">Belongs to the flagella basal body rod proteins family.</text>
</comment>
<gene>
    <name evidence="9" type="primary">flgF</name>
    <name evidence="9" type="ORF">HF690_08705</name>
</gene>
<dbReference type="InterPro" id="IPR037058">
    <property type="entry name" value="Falgellar_hook_FlgE_sf"/>
</dbReference>
<dbReference type="InterPro" id="IPR001444">
    <property type="entry name" value="Flag_bb_rod_N"/>
</dbReference>
<comment type="subcellular location">
    <subcellularLocation>
        <location evidence="1 4">Bacterial flagellum basal body</location>
    </subcellularLocation>
</comment>
<dbReference type="AlphaFoldDB" id="A0A846ZNA3"/>
<evidence type="ECO:0000259" key="8">
    <source>
        <dbReference type="Pfam" id="PF22692"/>
    </source>
</evidence>
<dbReference type="Proteomes" id="UP000541636">
    <property type="component" value="Unassembled WGS sequence"/>
</dbReference>
<dbReference type="InterPro" id="IPR010930">
    <property type="entry name" value="Flg_bb/hook_C_dom"/>
</dbReference>
<keyword evidence="9" id="KW-0282">Flagellum</keyword>
<accession>A0A846ZNA3</accession>
<evidence type="ECO:0000259" key="7">
    <source>
        <dbReference type="Pfam" id="PF07559"/>
    </source>
</evidence>
<dbReference type="PANTHER" id="PTHR30435">
    <property type="entry name" value="FLAGELLAR PROTEIN"/>
    <property type="match status" value="1"/>
</dbReference>
<evidence type="ECO:0000313" key="10">
    <source>
        <dbReference type="Proteomes" id="UP000541636"/>
    </source>
</evidence>
<evidence type="ECO:0000256" key="1">
    <source>
        <dbReference type="ARBA" id="ARBA00004117"/>
    </source>
</evidence>
<dbReference type="Pfam" id="PF07559">
    <property type="entry name" value="FlgE_D2"/>
    <property type="match status" value="1"/>
</dbReference>
<protein>
    <recommendedName>
        <fullName evidence="4">Flagellar basal-body rod protein FlgF</fullName>
    </recommendedName>
</protein>
<organism evidence="9 10">
    <name type="scientific">Oleiagrimonas citrea</name>
    <dbReference type="NCBI Taxonomy" id="1665687"/>
    <lineage>
        <taxon>Bacteria</taxon>
        <taxon>Pseudomonadati</taxon>
        <taxon>Pseudomonadota</taxon>
        <taxon>Gammaproteobacteria</taxon>
        <taxon>Lysobacterales</taxon>
        <taxon>Rhodanobacteraceae</taxon>
        <taxon>Oleiagrimonas</taxon>
    </lineage>
</organism>
<evidence type="ECO:0000256" key="2">
    <source>
        <dbReference type="ARBA" id="ARBA00009677"/>
    </source>
</evidence>
<dbReference type="InterPro" id="IPR019776">
    <property type="entry name" value="Flagellar_basal_body_rod_CS"/>
</dbReference>
<dbReference type="InterPro" id="IPR011491">
    <property type="entry name" value="FlgE_D2"/>
</dbReference>
<dbReference type="Pfam" id="PF06429">
    <property type="entry name" value="Flg_bbr_C"/>
    <property type="match status" value="1"/>
</dbReference>
<dbReference type="InterPro" id="IPR020013">
    <property type="entry name" value="Flagellar_FlgE/F/G"/>
</dbReference>
<dbReference type="RefSeq" id="WP_168609168.1">
    <property type="nucleotide sequence ID" value="NZ_JAAZQD010000003.1"/>
</dbReference>
<dbReference type="EMBL" id="JAAZQD010000003">
    <property type="protein sequence ID" value="NKZ39029.1"/>
    <property type="molecule type" value="Genomic_DNA"/>
</dbReference>
<keyword evidence="10" id="KW-1185">Reference proteome</keyword>
<comment type="caution">
    <text evidence="9">The sequence shown here is derived from an EMBL/GenBank/DDBJ whole genome shotgun (WGS) entry which is preliminary data.</text>
</comment>
<dbReference type="PROSITE" id="PS00588">
    <property type="entry name" value="FLAGELLA_BB_ROD"/>
    <property type="match status" value="1"/>
</dbReference>
<keyword evidence="9" id="KW-0969">Cilium</keyword>
<comment type="subunit">
    <text evidence="4">The basal body constitutes a major portion of the flagellar organelle and consists of five rings (E,L,P,S, and M) mounted on a central rod. The rod consists of about 26 subunits of FlgG in the distal portion, and FlgB, FlgC and FlgF are thought to build up the proximal portion of the rod with about 6 subunits each.</text>
</comment>
<dbReference type="GO" id="GO:0005829">
    <property type="term" value="C:cytosol"/>
    <property type="evidence" value="ECO:0007669"/>
    <property type="project" value="TreeGrafter"/>
</dbReference>
<feature type="domain" description="Flagellar basal body rod protein N-terminal" evidence="5">
    <location>
        <begin position="7"/>
        <end position="37"/>
    </location>
</feature>
<dbReference type="InterPro" id="IPR037925">
    <property type="entry name" value="FlgE/F/G-like"/>
</dbReference>
<dbReference type="NCBIfam" id="TIGR03506">
    <property type="entry name" value="FlgEFG_subfam"/>
    <property type="match status" value="1"/>
</dbReference>
<dbReference type="NCBIfam" id="TIGR02490">
    <property type="entry name" value="flgF"/>
    <property type="match status" value="1"/>
</dbReference>
<dbReference type="GO" id="GO:0009424">
    <property type="term" value="C:bacterial-type flagellum hook"/>
    <property type="evidence" value="ECO:0007669"/>
    <property type="project" value="TreeGrafter"/>
</dbReference>
<dbReference type="Gene3D" id="2.60.98.20">
    <property type="entry name" value="Flagellar hook protein FlgE"/>
    <property type="match status" value="1"/>
</dbReference>
<keyword evidence="9" id="KW-0966">Cell projection</keyword>
<evidence type="ECO:0000259" key="5">
    <source>
        <dbReference type="Pfam" id="PF00460"/>
    </source>
</evidence>
<proteinExistence type="inferred from homology"/>
<name>A0A846ZNA3_9GAMM</name>
<dbReference type="Pfam" id="PF22692">
    <property type="entry name" value="LlgE_F_G_D1"/>
    <property type="match status" value="1"/>
</dbReference>
<evidence type="ECO:0000256" key="4">
    <source>
        <dbReference type="RuleBase" id="RU362116"/>
    </source>
</evidence>
<feature type="domain" description="Flagellar basal-body/hook protein C-terminal" evidence="6">
    <location>
        <begin position="342"/>
        <end position="382"/>
    </location>
</feature>
<dbReference type="InterPro" id="IPR053967">
    <property type="entry name" value="LlgE_F_G-like_D1"/>
</dbReference>
<keyword evidence="3 4" id="KW-0975">Bacterial flagellum</keyword>
<dbReference type="GO" id="GO:0030694">
    <property type="term" value="C:bacterial-type flagellum basal body, rod"/>
    <property type="evidence" value="ECO:0007669"/>
    <property type="project" value="UniProtKB-UniRule"/>
</dbReference>
<dbReference type="Pfam" id="PF00460">
    <property type="entry name" value="Flg_bb_rod"/>
    <property type="match status" value="1"/>
</dbReference>
<dbReference type="InterPro" id="IPR012836">
    <property type="entry name" value="FlgF"/>
</dbReference>
<dbReference type="SUPFAM" id="SSF117143">
    <property type="entry name" value="Flagellar hook protein flgE"/>
    <property type="match status" value="1"/>
</dbReference>
<evidence type="ECO:0000256" key="3">
    <source>
        <dbReference type="ARBA" id="ARBA00023143"/>
    </source>
</evidence>
<evidence type="ECO:0000259" key="6">
    <source>
        <dbReference type="Pfam" id="PF06429"/>
    </source>
</evidence>
<sequence length="388" mass="40836">MPSFQALYNSLSGLFAFSKSLDTISNNVANLNTPGFQGSESFYENVMDEDGVRVDGSGINTAQGQMQQTGNATDVAIKGTGLFVLRDTSTGEMYYTRAGQFTFNSDGYLVDTVQGYRVQGLDADGKLVDINISNMKSLPAEATSLVKVSGNLLAQDSTASISSIKIYDAEGTAHTYTAQLTKNNGTATGSWQVSVLDGSGTSVGSGEIRFDGTGAIQSGYNTVDLSLTLAGQSQDVTLSFGAPGTTNGTTQFSGLPSSLTATPDDGHGVIGVSSLSFDESGVLNFTYTDQEKKTGPQLALATFDDNTSLQRLNGRLYQSPPNQDPHIGAANKGLFGTISGSTLEMSNVDLSQELGDMIVIQRGYQASSRVMTVSDQMLQQLYNATRGG</sequence>
<reference evidence="9 10" key="1">
    <citation type="journal article" date="2017" name="Int. J. Syst. Evol. Microbiol.">
        <title>Oleiagrimonas citrea sp. nov., a marine bacterium isolated from tidal flat sediment and emended description of the genus Oleiagrimonas Fang et al. 2015 and Oleiagrimonas soli.</title>
        <authorList>
            <person name="Yang S.H."/>
            <person name="Seo H.S."/>
            <person name="Seong C.N."/>
            <person name="Kwon K.K."/>
        </authorList>
    </citation>
    <scope>NUCLEOTIDE SEQUENCE [LARGE SCALE GENOMIC DNA]</scope>
    <source>
        <strain evidence="9 10">MEBiC09124</strain>
    </source>
</reference>
<dbReference type="PANTHER" id="PTHR30435:SF1">
    <property type="entry name" value="FLAGELLAR HOOK PROTEIN FLGE"/>
    <property type="match status" value="1"/>
</dbReference>
<dbReference type="GO" id="GO:0071978">
    <property type="term" value="P:bacterial-type flagellum-dependent swarming motility"/>
    <property type="evidence" value="ECO:0007669"/>
    <property type="project" value="TreeGrafter"/>
</dbReference>
<evidence type="ECO:0000313" key="9">
    <source>
        <dbReference type="EMBL" id="NKZ39029.1"/>
    </source>
</evidence>
<feature type="domain" description="Flagellar hook protein FlgE/F/G-like D1" evidence="8">
    <location>
        <begin position="76"/>
        <end position="134"/>
    </location>
</feature>
<feature type="domain" description="Flagellar hook protein FlgE D2" evidence="7">
    <location>
        <begin position="152"/>
        <end position="267"/>
    </location>
</feature>